<dbReference type="GO" id="GO:0009423">
    <property type="term" value="P:chorismate biosynthetic process"/>
    <property type="evidence" value="ECO:0007669"/>
    <property type="project" value="UniProtKB-UniPathway"/>
</dbReference>
<evidence type="ECO:0000256" key="1">
    <source>
        <dbReference type="ARBA" id="ARBA00022741"/>
    </source>
</evidence>
<dbReference type="Gene3D" id="3.30.70.890">
    <property type="entry name" value="GHMP kinase, C-terminal domain"/>
    <property type="match status" value="1"/>
</dbReference>
<organism evidence="5">
    <name type="scientific">marine metagenome</name>
    <dbReference type="NCBI Taxonomy" id="408172"/>
    <lineage>
        <taxon>unclassified sequences</taxon>
        <taxon>metagenomes</taxon>
        <taxon>ecological metagenomes</taxon>
    </lineage>
</organism>
<keyword evidence="1" id="KW-0547">Nucleotide-binding</keyword>
<dbReference type="InterPro" id="IPR036554">
    <property type="entry name" value="GHMP_kinase_C_sf"/>
</dbReference>
<evidence type="ECO:0000259" key="3">
    <source>
        <dbReference type="Pfam" id="PF00288"/>
    </source>
</evidence>
<keyword evidence="2" id="KW-0067">ATP-binding</keyword>
<dbReference type="SUPFAM" id="SSF54211">
    <property type="entry name" value="Ribosomal protein S5 domain 2-like"/>
    <property type="match status" value="1"/>
</dbReference>
<dbReference type="EMBL" id="UINC01003180">
    <property type="protein sequence ID" value="SVA04036.1"/>
    <property type="molecule type" value="Genomic_DNA"/>
</dbReference>
<sequence length="238" mass="24721">VLDSVLAVWGEFGYPTPDGTGWRVETEVPVGQGLKSSAALACAAARALNEASWTGLSDPQIVDIAVAAQRRSGCTLTGSMDDAWAAISPGWKLVDPEQASHDSILLEGDIETGLSALVALRGPRNGRVESEAFANQSKLFERALASLSSGSIFAAMSANGMAVAAATGDDEALRICNSAIARGAISAGVTGSGPAIAIICYEQHADSLVEFVRESGMEVIAATFTQSRMQSEEASQWE</sequence>
<dbReference type="InterPro" id="IPR014721">
    <property type="entry name" value="Ribsml_uS5_D2-typ_fold_subgr"/>
</dbReference>
<reference evidence="5" key="1">
    <citation type="submission" date="2018-05" db="EMBL/GenBank/DDBJ databases">
        <authorList>
            <person name="Lanie J.A."/>
            <person name="Ng W.-L."/>
            <person name="Kazmierczak K.M."/>
            <person name="Andrzejewski T.M."/>
            <person name="Davidsen T.M."/>
            <person name="Wayne K.J."/>
            <person name="Tettelin H."/>
            <person name="Glass J.I."/>
            <person name="Rusch D."/>
            <person name="Podicherti R."/>
            <person name="Tsui H.-C.T."/>
            <person name="Winkler M.E."/>
        </authorList>
    </citation>
    <scope>NUCLEOTIDE SEQUENCE</scope>
</reference>
<dbReference type="GO" id="GO:0005524">
    <property type="term" value="F:ATP binding"/>
    <property type="evidence" value="ECO:0007669"/>
    <property type="project" value="UniProtKB-KW"/>
</dbReference>
<proteinExistence type="predicted"/>
<dbReference type="Pfam" id="PF00288">
    <property type="entry name" value="GHMP_kinases_N"/>
    <property type="match status" value="1"/>
</dbReference>
<dbReference type="SUPFAM" id="SSF55060">
    <property type="entry name" value="GHMP Kinase, C-terminal domain"/>
    <property type="match status" value="1"/>
</dbReference>
<dbReference type="Pfam" id="PF08544">
    <property type="entry name" value="GHMP_kinases_C"/>
    <property type="match status" value="1"/>
</dbReference>
<dbReference type="InterPro" id="IPR020568">
    <property type="entry name" value="Ribosomal_Su5_D2-typ_SF"/>
</dbReference>
<dbReference type="PRINTS" id="PR00959">
    <property type="entry name" value="MEVGALKINASE"/>
</dbReference>
<accession>A0A381SJ59</accession>
<dbReference type="InterPro" id="IPR013750">
    <property type="entry name" value="GHMP_kinase_C_dom"/>
</dbReference>
<gene>
    <name evidence="5" type="ORF">METZ01_LOCUS56890</name>
</gene>
<feature type="non-terminal residue" evidence="5">
    <location>
        <position position="1"/>
    </location>
</feature>
<dbReference type="UniPathway" id="UPA00053">
    <property type="reaction ID" value="UER00088"/>
</dbReference>
<protein>
    <submittedName>
        <fullName evidence="5">Uncharacterized protein</fullName>
    </submittedName>
</protein>
<dbReference type="AlphaFoldDB" id="A0A381SJ59"/>
<dbReference type="InterPro" id="IPR006204">
    <property type="entry name" value="GHMP_kinase_N_dom"/>
</dbReference>
<evidence type="ECO:0000256" key="2">
    <source>
        <dbReference type="ARBA" id="ARBA00022840"/>
    </source>
</evidence>
<dbReference type="Gene3D" id="3.30.230.10">
    <property type="match status" value="1"/>
</dbReference>
<evidence type="ECO:0000313" key="5">
    <source>
        <dbReference type="EMBL" id="SVA04036.1"/>
    </source>
</evidence>
<feature type="domain" description="GHMP kinase C-terminal" evidence="4">
    <location>
        <begin position="170"/>
        <end position="215"/>
    </location>
</feature>
<feature type="domain" description="GHMP kinase N-terminal" evidence="3">
    <location>
        <begin position="13"/>
        <end position="88"/>
    </location>
</feature>
<name>A0A381SJ59_9ZZZZ</name>
<evidence type="ECO:0000259" key="4">
    <source>
        <dbReference type="Pfam" id="PF08544"/>
    </source>
</evidence>